<feature type="domain" description="HTH luxR-type" evidence="1">
    <location>
        <begin position="130"/>
        <end position="185"/>
    </location>
</feature>
<name>A0A5S9QYC4_9GAMM</name>
<reference evidence="2 3" key="1">
    <citation type="submission" date="2019-11" db="EMBL/GenBank/DDBJ databases">
        <authorList>
            <person name="Holert J."/>
        </authorList>
    </citation>
    <scope>NUCLEOTIDE SEQUENCE [LARGE SCALE GENOMIC DNA]</scope>
    <source>
        <strain evidence="2">SB11_3</strain>
    </source>
</reference>
<protein>
    <recommendedName>
        <fullName evidence="1">HTH luxR-type domain-containing protein</fullName>
    </recommendedName>
</protein>
<dbReference type="InterPro" id="IPR000792">
    <property type="entry name" value="Tscrpt_reg_LuxR_C"/>
</dbReference>
<dbReference type="AlphaFoldDB" id="A0A5S9QYC4"/>
<dbReference type="Proteomes" id="UP000441399">
    <property type="component" value="Unassembled WGS sequence"/>
</dbReference>
<dbReference type="SMART" id="SM00421">
    <property type="entry name" value="HTH_LUXR"/>
    <property type="match status" value="1"/>
</dbReference>
<dbReference type="SUPFAM" id="SSF46894">
    <property type="entry name" value="C-terminal effector domain of the bipartite response regulators"/>
    <property type="match status" value="1"/>
</dbReference>
<dbReference type="OrthoDB" id="9881968at2"/>
<dbReference type="InterPro" id="IPR016032">
    <property type="entry name" value="Sig_transdc_resp-reg_C-effctor"/>
</dbReference>
<proteinExistence type="predicted"/>
<keyword evidence="3" id="KW-1185">Reference proteome</keyword>
<accession>A0A5S9QYC4</accession>
<dbReference type="InterPro" id="IPR036388">
    <property type="entry name" value="WH-like_DNA-bd_sf"/>
</dbReference>
<evidence type="ECO:0000259" key="1">
    <source>
        <dbReference type="SMART" id="SM00421"/>
    </source>
</evidence>
<dbReference type="GO" id="GO:0003677">
    <property type="term" value="F:DNA binding"/>
    <property type="evidence" value="ECO:0007669"/>
    <property type="project" value="InterPro"/>
</dbReference>
<dbReference type="EMBL" id="CACSIO010000061">
    <property type="protein sequence ID" value="CAA0125286.1"/>
    <property type="molecule type" value="Genomic_DNA"/>
</dbReference>
<gene>
    <name evidence="2" type="ORF">OPDIPICF_03425</name>
</gene>
<organism evidence="2 3">
    <name type="scientific">BD1-7 clade bacterium</name>
    <dbReference type="NCBI Taxonomy" id="2029982"/>
    <lineage>
        <taxon>Bacteria</taxon>
        <taxon>Pseudomonadati</taxon>
        <taxon>Pseudomonadota</taxon>
        <taxon>Gammaproteobacteria</taxon>
        <taxon>Cellvibrionales</taxon>
        <taxon>Spongiibacteraceae</taxon>
        <taxon>BD1-7 clade</taxon>
    </lineage>
</organism>
<dbReference type="Gene3D" id="1.10.10.10">
    <property type="entry name" value="Winged helix-like DNA-binding domain superfamily/Winged helix DNA-binding domain"/>
    <property type="match status" value="1"/>
</dbReference>
<evidence type="ECO:0000313" key="3">
    <source>
        <dbReference type="Proteomes" id="UP000441399"/>
    </source>
</evidence>
<sequence length="191" mass="21213">MYIDDASRMLTDINLALALAPNNRVDWSVLLSTICAYTGAQSAKRVRINPSAPITSGDDTTRVWKLNNDGAALLLKFSMLETCLSADDLWRDFGAPIRAAFQLGVAWDLKHQCSEVELLNDHQLLAEMLNIQLSEAKIAAAFSAGSSAKTIASDTGYTLHTVYSYIKKLYKQLNIRSQTQLTIALWRYIPE</sequence>
<evidence type="ECO:0000313" key="2">
    <source>
        <dbReference type="EMBL" id="CAA0125286.1"/>
    </source>
</evidence>
<dbReference type="GO" id="GO:0006355">
    <property type="term" value="P:regulation of DNA-templated transcription"/>
    <property type="evidence" value="ECO:0007669"/>
    <property type="project" value="InterPro"/>
</dbReference>